<accession>A0A939F400</accession>
<feature type="domain" description="Beta-ketoacyl-[acyl-carrier-protein] synthase III C-terminal" evidence="4">
    <location>
        <begin position="2"/>
        <end position="67"/>
    </location>
</feature>
<dbReference type="RefSeq" id="WP_277989965.1">
    <property type="nucleotide sequence ID" value="NZ_JAFLRJ010000089.1"/>
</dbReference>
<keyword evidence="6" id="KW-1185">Reference proteome</keyword>
<dbReference type="PANTHER" id="PTHR34069">
    <property type="entry name" value="3-OXOACYL-[ACYL-CARRIER-PROTEIN] SYNTHASE 3"/>
    <property type="match status" value="1"/>
</dbReference>
<evidence type="ECO:0000313" key="6">
    <source>
        <dbReference type="Proteomes" id="UP000664167"/>
    </source>
</evidence>
<dbReference type="Gene3D" id="3.40.47.10">
    <property type="match status" value="1"/>
</dbReference>
<protein>
    <submittedName>
        <fullName evidence="5">3-oxoacyl-ACP synthase</fullName>
    </submittedName>
</protein>
<reference evidence="5" key="1">
    <citation type="submission" date="2021-03" db="EMBL/GenBank/DDBJ databases">
        <title>Streptomyces poriferae sp. nov., a novel marine sponge-derived Actinobacteria species with anti-MRSA activity.</title>
        <authorList>
            <person name="Sandoval-Powers M."/>
            <person name="Kralova S."/>
            <person name="Nguyen G.-S."/>
            <person name="Fawwal D."/>
            <person name="Degnes K."/>
            <person name="Klinkenberg G."/>
            <person name="Sletta H."/>
            <person name="Wentzel A."/>
            <person name="Liles M.R."/>
        </authorList>
    </citation>
    <scope>NUCLEOTIDE SEQUENCE</scope>
    <source>
        <strain evidence="5">DSM 41794</strain>
    </source>
</reference>
<gene>
    <name evidence="5" type="ORF">J0695_09945</name>
</gene>
<feature type="transmembrane region" description="Helical" evidence="3">
    <location>
        <begin position="48"/>
        <end position="69"/>
    </location>
</feature>
<proteinExistence type="predicted"/>
<feature type="non-terminal residue" evidence="5">
    <location>
        <position position="1"/>
    </location>
</feature>
<keyword evidence="1" id="KW-0808">Transferase</keyword>
<keyword evidence="3" id="KW-0472">Membrane</keyword>
<dbReference type="SUPFAM" id="SSF53901">
    <property type="entry name" value="Thiolase-like"/>
    <property type="match status" value="1"/>
</dbReference>
<evidence type="ECO:0000256" key="2">
    <source>
        <dbReference type="ARBA" id="ARBA00023315"/>
    </source>
</evidence>
<sequence length="71" mass="7372">LDELVEQAGLTAAHTHRTVERFGNVGSASVPVALDDAHRSGHLKRGDLVLLTGFGGGMAMGSCLMRWAVGA</sequence>
<dbReference type="Proteomes" id="UP000664167">
    <property type="component" value="Unassembled WGS sequence"/>
</dbReference>
<dbReference type="InterPro" id="IPR016039">
    <property type="entry name" value="Thiolase-like"/>
</dbReference>
<dbReference type="Pfam" id="PF08541">
    <property type="entry name" value="ACP_syn_III_C"/>
    <property type="match status" value="1"/>
</dbReference>
<evidence type="ECO:0000256" key="3">
    <source>
        <dbReference type="SAM" id="Phobius"/>
    </source>
</evidence>
<keyword evidence="2" id="KW-0012">Acyltransferase</keyword>
<dbReference type="PANTHER" id="PTHR34069:SF2">
    <property type="entry name" value="BETA-KETOACYL-[ACYL-CARRIER-PROTEIN] SYNTHASE III"/>
    <property type="match status" value="1"/>
</dbReference>
<keyword evidence="3" id="KW-0812">Transmembrane</keyword>
<dbReference type="EMBL" id="JAFLRJ010000089">
    <property type="protein sequence ID" value="MBO0512136.1"/>
    <property type="molecule type" value="Genomic_DNA"/>
</dbReference>
<dbReference type="GO" id="GO:0016747">
    <property type="term" value="F:acyltransferase activity, transferring groups other than amino-acyl groups"/>
    <property type="evidence" value="ECO:0007669"/>
    <property type="project" value="UniProtKB-ARBA"/>
</dbReference>
<evidence type="ECO:0000313" key="5">
    <source>
        <dbReference type="EMBL" id="MBO0512136.1"/>
    </source>
</evidence>
<dbReference type="AlphaFoldDB" id="A0A939F400"/>
<dbReference type="GO" id="GO:0044550">
    <property type="term" value="P:secondary metabolite biosynthetic process"/>
    <property type="evidence" value="ECO:0007669"/>
    <property type="project" value="TreeGrafter"/>
</dbReference>
<dbReference type="InterPro" id="IPR013747">
    <property type="entry name" value="ACP_syn_III_C"/>
</dbReference>
<keyword evidence="3" id="KW-1133">Transmembrane helix</keyword>
<name>A0A939F400_9ACTN</name>
<organism evidence="5 6">
    <name type="scientific">Streptomyces beijiangensis</name>
    <dbReference type="NCBI Taxonomy" id="163361"/>
    <lineage>
        <taxon>Bacteria</taxon>
        <taxon>Bacillati</taxon>
        <taxon>Actinomycetota</taxon>
        <taxon>Actinomycetes</taxon>
        <taxon>Kitasatosporales</taxon>
        <taxon>Streptomycetaceae</taxon>
        <taxon>Streptomyces</taxon>
    </lineage>
</organism>
<evidence type="ECO:0000256" key="1">
    <source>
        <dbReference type="ARBA" id="ARBA00022679"/>
    </source>
</evidence>
<evidence type="ECO:0000259" key="4">
    <source>
        <dbReference type="Pfam" id="PF08541"/>
    </source>
</evidence>
<comment type="caution">
    <text evidence="5">The sequence shown here is derived from an EMBL/GenBank/DDBJ whole genome shotgun (WGS) entry which is preliminary data.</text>
</comment>